<proteinExistence type="predicted"/>
<dbReference type="PANTHER" id="PTHR37540">
    <property type="entry name" value="TRANSCRIPTION FACTOR (ACR-2), PUTATIVE-RELATED-RELATED"/>
    <property type="match status" value="1"/>
</dbReference>
<dbReference type="InParanoid" id="A0A0C3HQB7"/>
<gene>
    <name evidence="2" type="ORF">OIDMADRAFT_39562</name>
</gene>
<reference evidence="2 3" key="1">
    <citation type="submission" date="2014-04" db="EMBL/GenBank/DDBJ databases">
        <authorList>
            <consortium name="DOE Joint Genome Institute"/>
            <person name="Kuo A."/>
            <person name="Martino E."/>
            <person name="Perotto S."/>
            <person name="Kohler A."/>
            <person name="Nagy L.G."/>
            <person name="Floudas D."/>
            <person name="Copeland A."/>
            <person name="Barry K.W."/>
            <person name="Cichocki N."/>
            <person name="Veneault-Fourrey C."/>
            <person name="LaButti K."/>
            <person name="Lindquist E.A."/>
            <person name="Lipzen A."/>
            <person name="Lundell T."/>
            <person name="Morin E."/>
            <person name="Murat C."/>
            <person name="Sun H."/>
            <person name="Tunlid A."/>
            <person name="Henrissat B."/>
            <person name="Grigoriev I.V."/>
            <person name="Hibbett D.S."/>
            <person name="Martin F."/>
            <person name="Nordberg H.P."/>
            <person name="Cantor M.N."/>
            <person name="Hua S.X."/>
        </authorList>
    </citation>
    <scope>NUCLEOTIDE SEQUENCE [LARGE SCALE GENOMIC DNA]</scope>
    <source>
        <strain evidence="2 3">Zn</strain>
    </source>
</reference>
<feature type="compositionally biased region" description="Basic residues" evidence="1">
    <location>
        <begin position="44"/>
        <end position="56"/>
    </location>
</feature>
<dbReference type="EMBL" id="KN832872">
    <property type="protein sequence ID" value="KIN05210.1"/>
    <property type="molecule type" value="Genomic_DNA"/>
</dbReference>
<keyword evidence="3" id="KW-1185">Reference proteome</keyword>
<evidence type="ECO:0000313" key="2">
    <source>
        <dbReference type="EMBL" id="KIN05210.1"/>
    </source>
</evidence>
<evidence type="ECO:0008006" key="4">
    <source>
        <dbReference type="Google" id="ProtNLM"/>
    </source>
</evidence>
<dbReference type="AlphaFoldDB" id="A0A0C3HQB7"/>
<accession>A0A0C3HQB7</accession>
<name>A0A0C3HQB7_OIDMZ</name>
<organism evidence="2 3">
    <name type="scientific">Oidiodendron maius (strain Zn)</name>
    <dbReference type="NCBI Taxonomy" id="913774"/>
    <lineage>
        <taxon>Eukaryota</taxon>
        <taxon>Fungi</taxon>
        <taxon>Dikarya</taxon>
        <taxon>Ascomycota</taxon>
        <taxon>Pezizomycotina</taxon>
        <taxon>Leotiomycetes</taxon>
        <taxon>Leotiomycetes incertae sedis</taxon>
        <taxon>Myxotrichaceae</taxon>
        <taxon>Oidiodendron</taxon>
    </lineage>
</organism>
<dbReference type="STRING" id="913774.A0A0C3HQB7"/>
<feature type="region of interest" description="Disordered" evidence="1">
    <location>
        <begin position="44"/>
        <end position="63"/>
    </location>
</feature>
<dbReference type="OrthoDB" id="5376287at2759"/>
<protein>
    <recommendedName>
        <fullName evidence="4">Transcription factor domain-containing protein</fullName>
    </recommendedName>
</protein>
<dbReference type="PANTHER" id="PTHR37540:SF5">
    <property type="entry name" value="TRANSCRIPTION FACTOR DOMAIN-CONTAINING PROTEIN"/>
    <property type="match status" value="1"/>
</dbReference>
<dbReference type="HOGENOM" id="CLU_023254_0_2_1"/>
<reference evidence="3" key="2">
    <citation type="submission" date="2015-01" db="EMBL/GenBank/DDBJ databases">
        <title>Evolutionary Origins and Diversification of the Mycorrhizal Mutualists.</title>
        <authorList>
            <consortium name="DOE Joint Genome Institute"/>
            <consortium name="Mycorrhizal Genomics Consortium"/>
            <person name="Kohler A."/>
            <person name="Kuo A."/>
            <person name="Nagy L.G."/>
            <person name="Floudas D."/>
            <person name="Copeland A."/>
            <person name="Barry K.W."/>
            <person name="Cichocki N."/>
            <person name="Veneault-Fourrey C."/>
            <person name="LaButti K."/>
            <person name="Lindquist E.A."/>
            <person name="Lipzen A."/>
            <person name="Lundell T."/>
            <person name="Morin E."/>
            <person name="Murat C."/>
            <person name="Riley R."/>
            <person name="Ohm R."/>
            <person name="Sun H."/>
            <person name="Tunlid A."/>
            <person name="Henrissat B."/>
            <person name="Grigoriev I.V."/>
            <person name="Hibbett D.S."/>
            <person name="Martin F."/>
        </authorList>
    </citation>
    <scope>NUCLEOTIDE SEQUENCE [LARGE SCALE GENOMIC DNA]</scope>
    <source>
        <strain evidence="3">Zn</strain>
    </source>
</reference>
<evidence type="ECO:0000313" key="3">
    <source>
        <dbReference type="Proteomes" id="UP000054321"/>
    </source>
</evidence>
<evidence type="ECO:0000256" key="1">
    <source>
        <dbReference type="SAM" id="MobiDB-lite"/>
    </source>
</evidence>
<sequence length="495" mass="55397">MPRVMDAIPQPATTDLHFVVSTDAEKQTPELRKFIRSHCMLGKNRGKTLPQRKGKSRTTTAASRQLLPATVPRKFGSDLSPVPFADAVEPRVVEVVLHFSSISKQVLFPLEPCIFFERRAETWIAPLTLDPAYLHAMIFTSQYFFDAMLPRKFSPLNQRSLPHFLATVKLLRERLARDDDEARLSFTTAAAIMGLAGHALWMGSCESARHHMEGLSNVVSLRGGIATFEQNPKLLMEILRCDIGIALHSGSRPFFFNNSSSQESYPPRPNLKLLLKLQGLATTDPQDPSAEAIHGMADELAEIWKIMSEFCSVMNFAADSGRCISVQTLLETVVWVMYRLIGMEFDAGTSDEAIRLGLLTFSCSAFLQWQQLGMTYPPLISAFRNCLTTINLQQMRQPMVLWLFMVGATLLFDTTDDWWLKPALLAEMGLSEIRSWSEMQHLLKSILWIGLIHDKPGKHVFDTTITYPESLTPDVSLASVATSTSCTSPSKSLPE</sequence>
<dbReference type="Proteomes" id="UP000054321">
    <property type="component" value="Unassembled WGS sequence"/>
</dbReference>